<protein>
    <submittedName>
        <fullName evidence="1">Uncharacterized protein C1orf100</fullName>
    </submittedName>
</protein>
<sequence>MLYSAKKLRAFIDPAPVLPPGSVVPPGKDVCGFYPGQLGQVRQARASGAAPGMRLQNDLCFLPTPFSELQPPPVNYEAETPFQPDFDNSALRKYVHFQKMMKKTTSNWYNQTSYKAAFDLPYLNTSHESKYTPTDPGPCITWTSTGRRMFSTFQA</sequence>
<gene>
    <name evidence="1" type="ORF">N337_06399</name>
</gene>
<evidence type="ECO:0000313" key="2">
    <source>
        <dbReference type="Proteomes" id="UP000053700"/>
    </source>
</evidence>
<dbReference type="OrthoDB" id="10034627at2759"/>
<proteinExistence type="predicted"/>
<dbReference type="InterPro" id="IPR037668">
    <property type="entry name" value="SPMIP3"/>
</dbReference>
<reference evidence="1 2" key="1">
    <citation type="submission" date="2014-04" db="EMBL/GenBank/DDBJ databases">
        <title>Genome evolution of avian class.</title>
        <authorList>
            <person name="Zhang G."/>
            <person name="Li C."/>
        </authorList>
    </citation>
    <scope>NUCLEOTIDE SEQUENCE [LARGE SCALE GENOMIC DNA]</scope>
    <source>
        <strain evidence="1">BGI_N337</strain>
    </source>
</reference>
<dbReference type="EMBL" id="KK410495">
    <property type="protein sequence ID" value="KFQ83912.1"/>
    <property type="molecule type" value="Genomic_DNA"/>
</dbReference>
<keyword evidence="2" id="KW-1185">Reference proteome</keyword>
<name>A0A091U1H8_PHORB</name>
<organism evidence="1 2">
    <name type="scientific">Phoenicopterus ruber ruber</name>
    <dbReference type="NCBI Taxonomy" id="9218"/>
    <lineage>
        <taxon>Eukaryota</taxon>
        <taxon>Metazoa</taxon>
        <taxon>Chordata</taxon>
        <taxon>Craniata</taxon>
        <taxon>Vertebrata</taxon>
        <taxon>Euteleostomi</taxon>
        <taxon>Archelosauria</taxon>
        <taxon>Archosauria</taxon>
        <taxon>Dinosauria</taxon>
        <taxon>Saurischia</taxon>
        <taxon>Theropoda</taxon>
        <taxon>Coelurosauria</taxon>
        <taxon>Aves</taxon>
        <taxon>Neognathae</taxon>
        <taxon>Neoaves</taxon>
        <taxon>Mirandornithes</taxon>
        <taxon>Phoenicopteriformes</taxon>
        <taxon>Phoenicopteridae</taxon>
        <taxon>Phoenicopterus</taxon>
    </lineage>
</organism>
<dbReference type="Pfam" id="PF17670">
    <property type="entry name" value="DUF5530"/>
    <property type="match status" value="1"/>
</dbReference>
<accession>A0A091U1H8</accession>
<dbReference type="Proteomes" id="UP000053700">
    <property type="component" value="Unassembled WGS sequence"/>
</dbReference>
<dbReference type="PANTHER" id="PTHR31763">
    <property type="entry name" value="HYPOTHETICAL PROTEIN LOC689766"/>
    <property type="match status" value="1"/>
</dbReference>
<dbReference type="AlphaFoldDB" id="A0A091U1H8"/>
<dbReference type="PANTHER" id="PTHR31763:SF2">
    <property type="entry name" value="CHROMOSOME 1 OPEN READING FRAME 100"/>
    <property type="match status" value="1"/>
</dbReference>
<evidence type="ECO:0000313" key="1">
    <source>
        <dbReference type="EMBL" id="KFQ83912.1"/>
    </source>
</evidence>